<feature type="region of interest" description="Disordered" evidence="1">
    <location>
        <begin position="462"/>
        <end position="678"/>
    </location>
</feature>
<feature type="region of interest" description="Disordered" evidence="1">
    <location>
        <begin position="229"/>
        <end position="270"/>
    </location>
</feature>
<evidence type="ECO:0008006" key="4">
    <source>
        <dbReference type="Google" id="ProtNLM"/>
    </source>
</evidence>
<dbReference type="PANTHER" id="PTHR16469:SF27">
    <property type="entry name" value="UBIQUITIN-ASSOCIATED AND SH3 DOMAIN-CONTAINING BA-RELATED"/>
    <property type="match status" value="1"/>
</dbReference>
<dbReference type="SMART" id="SM00855">
    <property type="entry name" value="PGAM"/>
    <property type="match status" value="1"/>
</dbReference>
<feature type="compositionally biased region" description="Polar residues" evidence="1">
    <location>
        <begin position="234"/>
        <end position="253"/>
    </location>
</feature>
<name>A0AA43QN96_9LECA</name>
<dbReference type="AlphaFoldDB" id="A0AA43QN96"/>
<dbReference type="PANTHER" id="PTHR16469">
    <property type="entry name" value="UBIQUITIN-ASSOCIATED AND SH3 DOMAIN-CONTAINING BA-RELATED"/>
    <property type="match status" value="1"/>
</dbReference>
<dbReference type="Proteomes" id="UP001161017">
    <property type="component" value="Unassembled WGS sequence"/>
</dbReference>
<feature type="region of interest" description="Disordered" evidence="1">
    <location>
        <begin position="67"/>
        <end position="89"/>
    </location>
</feature>
<feature type="compositionally biased region" description="Polar residues" evidence="1">
    <location>
        <begin position="569"/>
        <end position="581"/>
    </location>
</feature>
<dbReference type="InterPro" id="IPR029033">
    <property type="entry name" value="His_PPase_superfam"/>
</dbReference>
<evidence type="ECO:0000256" key="1">
    <source>
        <dbReference type="SAM" id="MobiDB-lite"/>
    </source>
</evidence>
<feature type="compositionally biased region" description="Basic and acidic residues" evidence="1">
    <location>
        <begin position="521"/>
        <end position="533"/>
    </location>
</feature>
<gene>
    <name evidence="2" type="ORF">OHK93_006669</name>
</gene>
<feature type="compositionally biased region" description="Polar residues" evidence="1">
    <location>
        <begin position="535"/>
        <end position="546"/>
    </location>
</feature>
<dbReference type="Gene3D" id="3.40.50.1240">
    <property type="entry name" value="Phosphoglycerate mutase-like"/>
    <property type="match status" value="2"/>
</dbReference>
<comment type="caution">
    <text evidence="2">The sequence shown here is derived from an EMBL/GenBank/DDBJ whole genome shotgun (WGS) entry which is preliminary data.</text>
</comment>
<dbReference type="EMBL" id="JAPUFD010000005">
    <property type="protein sequence ID" value="MDI1487400.1"/>
    <property type="molecule type" value="Genomic_DNA"/>
</dbReference>
<dbReference type="InterPro" id="IPR013078">
    <property type="entry name" value="His_Pase_superF_clade-1"/>
</dbReference>
<feature type="compositionally biased region" description="Basic and acidic residues" evidence="1">
    <location>
        <begin position="658"/>
        <end position="668"/>
    </location>
</feature>
<reference evidence="2" key="1">
    <citation type="journal article" date="2023" name="Genome Biol. Evol.">
        <title>First Whole Genome Sequence and Flow Cytometry Genome Size Data for the Lichen-Forming Fungus Ramalina farinacea (Ascomycota).</title>
        <authorList>
            <person name="Llewellyn T."/>
            <person name="Mian S."/>
            <person name="Hill R."/>
            <person name="Leitch I.J."/>
            <person name="Gaya E."/>
        </authorList>
    </citation>
    <scope>NUCLEOTIDE SEQUENCE</scope>
    <source>
        <strain evidence="2">LIQ254RAFAR</strain>
    </source>
</reference>
<feature type="compositionally biased region" description="Polar residues" evidence="1">
    <location>
        <begin position="261"/>
        <end position="270"/>
    </location>
</feature>
<feature type="region of interest" description="Disordered" evidence="1">
    <location>
        <begin position="141"/>
        <end position="177"/>
    </location>
</feature>
<dbReference type="SUPFAM" id="SSF53254">
    <property type="entry name" value="Phosphoglycerate mutase-like"/>
    <property type="match status" value="1"/>
</dbReference>
<evidence type="ECO:0000313" key="2">
    <source>
        <dbReference type="EMBL" id="MDI1487400.1"/>
    </source>
</evidence>
<evidence type="ECO:0000313" key="3">
    <source>
        <dbReference type="Proteomes" id="UP001161017"/>
    </source>
</evidence>
<feature type="compositionally biased region" description="Basic residues" evidence="1">
    <location>
        <begin position="78"/>
        <end position="89"/>
    </location>
</feature>
<dbReference type="InterPro" id="IPR051710">
    <property type="entry name" value="Phosphatase_SH3-domain"/>
</dbReference>
<feature type="compositionally biased region" description="Basic and acidic residues" evidence="1">
    <location>
        <begin position="613"/>
        <end position="624"/>
    </location>
</feature>
<accession>A0AA43QN96</accession>
<feature type="compositionally biased region" description="Basic residues" evidence="1">
    <location>
        <begin position="669"/>
        <end position="678"/>
    </location>
</feature>
<feature type="compositionally biased region" description="Low complexity" evidence="1">
    <location>
        <begin position="627"/>
        <end position="642"/>
    </location>
</feature>
<organism evidence="2 3">
    <name type="scientific">Ramalina farinacea</name>
    <dbReference type="NCBI Taxonomy" id="258253"/>
    <lineage>
        <taxon>Eukaryota</taxon>
        <taxon>Fungi</taxon>
        <taxon>Dikarya</taxon>
        <taxon>Ascomycota</taxon>
        <taxon>Pezizomycotina</taxon>
        <taxon>Lecanoromycetes</taxon>
        <taxon>OSLEUM clade</taxon>
        <taxon>Lecanoromycetidae</taxon>
        <taxon>Lecanorales</taxon>
        <taxon>Lecanorineae</taxon>
        <taxon>Ramalinaceae</taxon>
        <taxon>Ramalina</taxon>
    </lineage>
</organism>
<keyword evidence="3" id="KW-1185">Reference proteome</keyword>
<feature type="compositionally biased region" description="Basic and acidic residues" evidence="1">
    <location>
        <begin position="547"/>
        <end position="564"/>
    </location>
</feature>
<proteinExistence type="predicted"/>
<protein>
    <recommendedName>
        <fullName evidence="4">Phosphoglycerate mutase</fullName>
    </recommendedName>
</protein>
<sequence length="678" mass="74367">MGKPPAIVIVARHGARLDAADSQWHLTSPTPYDPPLTYGGWKQSQALGARIASIIKFREDSAEDTVSYGNGVDSDPHSHRHARKARRRKHRVVIHTSPFLRCVQTSIAISAGMENWKARMESEAGPGAQKNHHILHSGSPHIRAMDHRNSPHLSAIPEPEEDRTRRSSRSPSGRVDKYKTARATLRLDAFLGEWLSPDYFDNITPPPGSKMMVASAKADLLRRGESLEAVNHGNGESPNQGTFPGGWKSSNAPPDSPKKQVANSPLSTMSDLSDAVPKIVRANSHSIVSPGKRRNWLLANRMDGPSNGENRGYDPPTPSYAISPAQPIPQGYVAHARDACVDVDYQWDSMRPPLEWGHGGDYGEEWSSMHRRFRKGLYNMLLWYRNHEASQEADDGDDGMDQLTHARTQTSDEDEADTVLIIVTHGAGCNALIGGLTNQPVLLDVGMASLTMAVRKTVDYRRMSGAESAASPPRRRRRSSIDTGISDEYEVKITASSDHLRPGSQFLGAPPVRARSPSLPVRDKSPYRYERHVGSPTTPKNRNTSPLREHFNADAGRRGSHSFEEAISNGVQPASTTISSPSGGGLWQKPATVQTAQPPPPEARKIPIPIPKLETRAPEPETARPKSAVFDSSPESSSPVTSHGKILAQHGLWGTEPKAVRTELDQTRPKRRWTLGQA</sequence>